<dbReference type="AlphaFoldDB" id="A0A8X6IUJ8"/>
<dbReference type="EMBL" id="BMAV01027589">
    <property type="protein sequence ID" value="GFS60650.1"/>
    <property type="molecule type" value="Genomic_DNA"/>
</dbReference>
<dbReference type="Proteomes" id="UP000886998">
    <property type="component" value="Unassembled WGS sequence"/>
</dbReference>
<evidence type="ECO:0000313" key="2">
    <source>
        <dbReference type="Proteomes" id="UP000886998"/>
    </source>
</evidence>
<protein>
    <submittedName>
        <fullName evidence="1">Uncharacterized protein</fullName>
    </submittedName>
</protein>
<gene>
    <name evidence="1" type="ORF">TNIN_366141</name>
</gene>
<reference evidence="1" key="1">
    <citation type="submission" date="2020-08" db="EMBL/GenBank/DDBJ databases">
        <title>Multicomponent nature underlies the extraordinary mechanical properties of spider dragline silk.</title>
        <authorList>
            <person name="Kono N."/>
            <person name="Nakamura H."/>
            <person name="Mori M."/>
            <person name="Yoshida Y."/>
            <person name="Ohtoshi R."/>
            <person name="Malay A.D."/>
            <person name="Moran D.A.P."/>
            <person name="Tomita M."/>
            <person name="Numata K."/>
            <person name="Arakawa K."/>
        </authorList>
    </citation>
    <scope>NUCLEOTIDE SEQUENCE</scope>
</reference>
<proteinExistence type="predicted"/>
<accession>A0A8X6IUJ8</accession>
<name>A0A8X6IUJ8_9ARAC</name>
<keyword evidence="2" id="KW-1185">Reference proteome</keyword>
<evidence type="ECO:0000313" key="1">
    <source>
        <dbReference type="EMBL" id="GFS60650.1"/>
    </source>
</evidence>
<comment type="caution">
    <text evidence="1">The sequence shown here is derived from an EMBL/GenBank/DDBJ whole genome shotgun (WGS) entry which is preliminary data.</text>
</comment>
<organism evidence="1 2">
    <name type="scientific">Trichonephila inaurata madagascariensis</name>
    <dbReference type="NCBI Taxonomy" id="2747483"/>
    <lineage>
        <taxon>Eukaryota</taxon>
        <taxon>Metazoa</taxon>
        <taxon>Ecdysozoa</taxon>
        <taxon>Arthropoda</taxon>
        <taxon>Chelicerata</taxon>
        <taxon>Arachnida</taxon>
        <taxon>Araneae</taxon>
        <taxon>Araneomorphae</taxon>
        <taxon>Entelegynae</taxon>
        <taxon>Araneoidea</taxon>
        <taxon>Nephilidae</taxon>
        <taxon>Trichonephila</taxon>
        <taxon>Trichonephila inaurata</taxon>
    </lineage>
</organism>
<sequence>MGKYRVLKPVYRNRKVSHVQHLQERNSKLGETKDKTTNIFSRSRTVTLNPAIVDKQGNTSLWGLARHLLIHMDYDFFELECFRFLNKRDFMHLEFLKVNCYFTRRNGTVTCSVEKGGMLPGATFEKDMANENTSKGNCVGLSNFVQ</sequence>